<comment type="caution">
    <text evidence="2">The sequence shown here is derived from an EMBL/GenBank/DDBJ whole genome shotgun (WGS) entry which is preliminary data.</text>
</comment>
<evidence type="ECO:0000313" key="2">
    <source>
        <dbReference type="EMBL" id="RWR76561.1"/>
    </source>
</evidence>
<organism evidence="2 3">
    <name type="scientific">Cinnamomum micranthum f. kanehirae</name>
    <dbReference type="NCBI Taxonomy" id="337451"/>
    <lineage>
        <taxon>Eukaryota</taxon>
        <taxon>Viridiplantae</taxon>
        <taxon>Streptophyta</taxon>
        <taxon>Embryophyta</taxon>
        <taxon>Tracheophyta</taxon>
        <taxon>Spermatophyta</taxon>
        <taxon>Magnoliopsida</taxon>
        <taxon>Magnoliidae</taxon>
        <taxon>Laurales</taxon>
        <taxon>Lauraceae</taxon>
        <taxon>Cinnamomum</taxon>
    </lineage>
</organism>
<feature type="domain" description="Ubiquitin-like" evidence="1">
    <location>
        <begin position="8"/>
        <end position="76"/>
    </location>
</feature>
<dbReference type="InterPro" id="IPR000626">
    <property type="entry name" value="Ubiquitin-like_dom"/>
</dbReference>
<dbReference type="OrthoDB" id="1043111at2759"/>
<sequence>MANGEERLELKFRLSDGSDIGPSTYAASTTIATLKERIIAQWPQDQKVIPKAVNDVKLIYAGKVLENTKTIAESRIPVGELPGVVSTMHVVVQPSMERKKTGLFYLQYLCSFLIRLLMGWMRISPDLTWLFVRSWTESAPIPNICSDHIRGSELEMVCQVSE</sequence>
<dbReference type="Pfam" id="PF13881">
    <property type="entry name" value="Rad60-SLD_2"/>
    <property type="match status" value="1"/>
</dbReference>
<dbReference type="Proteomes" id="UP000283530">
    <property type="component" value="Unassembled WGS sequence"/>
</dbReference>
<dbReference type="PANTHER" id="PTHR13169:SF12">
    <property type="entry name" value="MEMBRANE-ANCHORED UBIQUITIN-FOLD PROTEIN"/>
    <property type="match status" value="1"/>
</dbReference>
<dbReference type="SUPFAM" id="SSF54236">
    <property type="entry name" value="Ubiquitin-like"/>
    <property type="match status" value="1"/>
</dbReference>
<dbReference type="EMBL" id="QPKB01000002">
    <property type="protein sequence ID" value="RWR76561.1"/>
    <property type="molecule type" value="Genomic_DNA"/>
</dbReference>
<dbReference type="CDD" id="cd01814">
    <property type="entry name" value="Ubl_MUBs_plant"/>
    <property type="match status" value="1"/>
</dbReference>
<reference evidence="2 3" key="1">
    <citation type="journal article" date="2019" name="Nat. Plants">
        <title>Stout camphor tree genome fills gaps in understanding of flowering plant genome evolution.</title>
        <authorList>
            <person name="Chaw S.M."/>
            <person name="Liu Y.C."/>
            <person name="Wu Y.W."/>
            <person name="Wang H.Y."/>
            <person name="Lin C.I."/>
            <person name="Wu C.S."/>
            <person name="Ke H.M."/>
            <person name="Chang L.Y."/>
            <person name="Hsu C.Y."/>
            <person name="Yang H.T."/>
            <person name="Sudianto E."/>
            <person name="Hsu M.H."/>
            <person name="Wu K.P."/>
            <person name="Wang L.N."/>
            <person name="Leebens-Mack J.H."/>
            <person name="Tsai I.J."/>
        </authorList>
    </citation>
    <scope>NUCLEOTIDE SEQUENCE [LARGE SCALE GENOMIC DNA]</scope>
    <source>
        <strain evidence="3">cv. Chaw 1501</strain>
        <tissue evidence="2">Young leaves</tissue>
    </source>
</reference>
<evidence type="ECO:0000313" key="3">
    <source>
        <dbReference type="Proteomes" id="UP000283530"/>
    </source>
</evidence>
<accession>A0A3S3MB75</accession>
<dbReference type="PROSITE" id="PS50053">
    <property type="entry name" value="UBIQUITIN_2"/>
    <property type="match status" value="1"/>
</dbReference>
<keyword evidence="3" id="KW-1185">Reference proteome</keyword>
<name>A0A3S3MB75_9MAGN</name>
<dbReference type="PANTHER" id="PTHR13169">
    <property type="entry name" value="UBIQUITIN-LIKE PROTEIN 3 HCG-1 PROTEIN"/>
    <property type="match status" value="1"/>
</dbReference>
<dbReference type="InterPro" id="IPR040015">
    <property type="entry name" value="UBL3-like"/>
</dbReference>
<dbReference type="InterPro" id="IPR029071">
    <property type="entry name" value="Ubiquitin-like_domsf"/>
</dbReference>
<protein>
    <submittedName>
        <fullName evidence="2">Ubiquitin supergroup</fullName>
    </submittedName>
</protein>
<evidence type="ECO:0000259" key="1">
    <source>
        <dbReference type="PROSITE" id="PS50053"/>
    </source>
</evidence>
<proteinExistence type="predicted"/>
<dbReference type="AlphaFoldDB" id="A0A3S3MB75"/>
<gene>
    <name evidence="2" type="ORF">CKAN_00500900</name>
</gene>
<dbReference type="Gene3D" id="3.10.20.90">
    <property type="entry name" value="Phosphatidylinositol 3-kinase Catalytic Subunit, Chain A, domain 1"/>
    <property type="match status" value="1"/>
</dbReference>
<dbReference type="InterPro" id="IPR039540">
    <property type="entry name" value="UBL3-like_ubiquitin_dom"/>
</dbReference>